<feature type="region of interest" description="Disordered" evidence="7">
    <location>
        <begin position="146"/>
        <end position="170"/>
    </location>
</feature>
<feature type="region of interest" description="Disordered" evidence="7">
    <location>
        <begin position="709"/>
        <end position="731"/>
    </location>
</feature>
<evidence type="ECO:0000256" key="8">
    <source>
        <dbReference type="SAM" id="SignalP"/>
    </source>
</evidence>
<proteinExistence type="inferred from homology"/>
<reference evidence="10 11" key="1">
    <citation type="submission" date="2016-05" db="EMBL/GenBank/DDBJ databases">
        <title>Genome Sequence of Pseudomonas citronellolis Strain SJTE-3, an Estrogens and Persistent Organic Pollutants degradation strain.</title>
        <authorList>
            <person name="Liang R."/>
        </authorList>
    </citation>
    <scope>NUCLEOTIDE SEQUENCE [LARGE SCALE GENOMIC DNA]</scope>
    <source>
        <strain evidence="10 11">SJTE-3</strain>
    </source>
</reference>
<evidence type="ECO:0000313" key="10">
    <source>
        <dbReference type="EMBL" id="ANI17741.1"/>
    </source>
</evidence>
<dbReference type="InterPro" id="IPR011047">
    <property type="entry name" value="Quinoprotein_ADH-like_sf"/>
</dbReference>
<dbReference type="AlphaFoldDB" id="A0A1A9KJY1"/>
<comment type="subcellular location">
    <subcellularLocation>
        <location evidence="1">Fimbrium</location>
    </subcellularLocation>
</comment>
<evidence type="ECO:0000256" key="4">
    <source>
        <dbReference type="ARBA" id="ARBA00022723"/>
    </source>
</evidence>
<dbReference type="GO" id="GO:0009289">
    <property type="term" value="C:pilus"/>
    <property type="evidence" value="ECO:0007669"/>
    <property type="project" value="UniProtKB-SubCell"/>
</dbReference>
<comment type="similarity">
    <text evidence="2">Belongs to the PilY1 family.</text>
</comment>
<keyword evidence="3" id="KW-1029">Fimbrium biogenesis</keyword>
<keyword evidence="5" id="KW-0106">Calcium</keyword>
<gene>
    <name evidence="10" type="ORF">A9C11_28775</name>
</gene>
<keyword evidence="4" id="KW-0479">Metal-binding</keyword>
<organism evidence="10 11">
    <name type="scientific">Pseudomonas citronellolis</name>
    <dbReference type="NCBI Taxonomy" id="53408"/>
    <lineage>
        <taxon>Bacteria</taxon>
        <taxon>Pseudomonadati</taxon>
        <taxon>Pseudomonadota</taxon>
        <taxon>Gammaproteobacteria</taxon>
        <taxon>Pseudomonadales</taxon>
        <taxon>Pseudomonadaceae</taxon>
        <taxon>Pseudomonas</taxon>
    </lineage>
</organism>
<keyword evidence="6" id="KW-0281">Fimbrium</keyword>
<dbReference type="InterPro" id="IPR008707">
    <property type="entry name" value="B-propeller_PilY1"/>
</dbReference>
<feature type="compositionally biased region" description="Basic and acidic residues" evidence="7">
    <location>
        <begin position="153"/>
        <end position="164"/>
    </location>
</feature>
<evidence type="ECO:0000256" key="1">
    <source>
        <dbReference type="ARBA" id="ARBA00004561"/>
    </source>
</evidence>
<evidence type="ECO:0000259" key="9">
    <source>
        <dbReference type="Pfam" id="PF05567"/>
    </source>
</evidence>
<feature type="domain" description="PilY1 beta-propeller" evidence="9">
    <location>
        <begin position="695"/>
        <end position="1068"/>
    </location>
</feature>
<evidence type="ECO:0000256" key="7">
    <source>
        <dbReference type="SAM" id="MobiDB-lite"/>
    </source>
</evidence>
<dbReference type="Gene3D" id="2.130.10.10">
    <property type="entry name" value="YVTN repeat-like/Quinoprotein amine dehydrogenase"/>
    <property type="match status" value="1"/>
</dbReference>
<feature type="chain" id="PRO_5008391832" description="PilY1 beta-propeller domain-containing protein" evidence="8">
    <location>
        <begin position="26"/>
        <end position="1225"/>
    </location>
</feature>
<sequence>MSLRRHYPRLFLGLAAAWLAMPASADKLHISQQPLFLSQTVAPNLILTMDSSGSMHMAYVPDAIGKHADSRRAKAASYNPMYYNPQLTYRVPKQVTFSNGRLTVREYPVSQGGGFDFTRVRRNGFDERRETIDLANEYRVTWRYSPDSSSDLEQTKNPESDFKRSASLSTGQTWDGDLAPGLRLEIKRTGWFACDGHLNGRWVPCSYDLFAGTSTVDLTQYGVPAYYYRFDASLSGCSASSTDDKCYKLVKVGANSGPNGEDERENFAIWYAFYRNRALATQSAANLAFNSLPESIRLTWQDLNGCSQLDGQWGCNGISYSGGNPFRPFAKKHRADFFHWLSSVRFSGGTPLRQALDRAGKFIADEDGPAYDFEPGGKKEPKFTCRPSYHLMMTDGLWNGRAGSVGGNVDGSGRTLPDGAHYAARSPFKDGAKNTLADLAFHYWATDARTDLANELKPYVPFAQADATRQYWDPRNNPATWQHLVTFTMGLGLGHSLLSPQWSGGTFEGAGYQGLANGSIAWPPASSDHENNVYDLWHAAINSRGEFFSAEDPQQMVDAFASILSRIVNRAASAARPAVAAGEVKDQAHVYVASFSSEDWSGDLVKYLQPANAGRQQLWSAKALLDARKNPRRVLMGKGKSLVDFAWSNLDSGQRRVFNQTLSGDQDSRGEARVQYLAGKRDLEGSEFRVRGGLLGDIVNSAPLLVTAPSRPALPRDRLESPDNDGLSSRDDAYSEFKAAQASRRSMIYVGANDGMLHAFDAETGEEVFAFVPRPALAGMYRLTDPRYTIAEHRYLVDGPLVAEDVFFDGAWRTVLVGGLGAGGRALFALDVTDPQQPKLLWEIEGGAGPFARLGHTLARPVITRLHSGQWAVLAANGYDGLQDMAVLYLIDIATGSLLRELNVSQGGDAANGLSSPRAADMDGDGIVDHAYAGDLLGNLWRFDLYKATSQGGYGGPDSASASDYRVGLAGRPLFRARLAPLAPGKEGEVQPITAAPWLVRHPSGQGVLALLGTGKYFEVHDAEADTSRAMSLYGIWDRLVAGEQGGNDSTVTRSRLQAQEFTQIADSYRSLSSNPLAWAPVAQKPGAGGNGVHGWLLDLPKTGEQVVADPASSGRLALFATLTPNADPCQDGVSTWLLALNPLTGGAPLTDALDYNNDGVVDARDRDDGNKVAGVLLPGGLGGASLGFDLSSGLGVAHGSEGAVRFYDGIRPGRQSWRQMEASE</sequence>
<dbReference type="RefSeq" id="WP_064584665.1">
    <property type="nucleotide sequence ID" value="NZ_CP015878.1"/>
</dbReference>
<feature type="signal peptide" evidence="8">
    <location>
        <begin position="1"/>
        <end position="25"/>
    </location>
</feature>
<accession>A0A1A9KJY1</accession>
<dbReference type="GO" id="GO:0046872">
    <property type="term" value="F:metal ion binding"/>
    <property type="evidence" value="ECO:0007669"/>
    <property type="project" value="UniProtKB-KW"/>
</dbReference>
<evidence type="ECO:0000256" key="2">
    <source>
        <dbReference type="ARBA" id="ARBA00008387"/>
    </source>
</evidence>
<dbReference type="InterPro" id="IPR015943">
    <property type="entry name" value="WD40/YVTN_repeat-like_dom_sf"/>
</dbReference>
<dbReference type="Proteomes" id="UP000077748">
    <property type="component" value="Chromosome"/>
</dbReference>
<dbReference type="EMBL" id="CP015878">
    <property type="protein sequence ID" value="ANI17741.1"/>
    <property type="molecule type" value="Genomic_DNA"/>
</dbReference>
<evidence type="ECO:0000256" key="3">
    <source>
        <dbReference type="ARBA" id="ARBA00022558"/>
    </source>
</evidence>
<dbReference type="SUPFAM" id="SSF50998">
    <property type="entry name" value="Quinoprotein alcohol dehydrogenase-like"/>
    <property type="match status" value="1"/>
</dbReference>
<evidence type="ECO:0000256" key="5">
    <source>
        <dbReference type="ARBA" id="ARBA00022837"/>
    </source>
</evidence>
<name>A0A1A9KJY1_9PSED</name>
<evidence type="ECO:0000256" key="6">
    <source>
        <dbReference type="ARBA" id="ARBA00023263"/>
    </source>
</evidence>
<keyword evidence="8" id="KW-0732">Signal</keyword>
<protein>
    <recommendedName>
        <fullName evidence="9">PilY1 beta-propeller domain-containing protein</fullName>
    </recommendedName>
</protein>
<dbReference type="Pfam" id="PF05567">
    <property type="entry name" value="T4P_PilY1"/>
    <property type="match status" value="1"/>
</dbReference>
<evidence type="ECO:0000313" key="11">
    <source>
        <dbReference type="Proteomes" id="UP000077748"/>
    </source>
</evidence>